<gene>
    <name evidence="2" type="ORF">PG996_014269</name>
</gene>
<accession>A0ABR1TJV5</accession>
<feature type="region of interest" description="Disordered" evidence="1">
    <location>
        <begin position="502"/>
        <end position="541"/>
    </location>
</feature>
<evidence type="ECO:0000313" key="3">
    <source>
        <dbReference type="Proteomes" id="UP001446871"/>
    </source>
</evidence>
<evidence type="ECO:0000256" key="1">
    <source>
        <dbReference type="SAM" id="MobiDB-lite"/>
    </source>
</evidence>
<dbReference type="EMBL" id="JAQQWM010000009">
    <property type="protein sequence ID" value="KAK8046205.1"/>
    <property type="molecule type" value="Genomic_DNA"/>
</dbReference>
<proteinExistence type="predicted"/>
<evidence type="ECO:0000313" key="2">
    <source>
        <dbReference type="EMBL" id="KAK8046205.1"/>
    </source>
</evidence>
<keyword evidence="3" id="KW-1185">Reference proteome</keyword>
<feature type="compositionally biased region" description="Acidic residues" evidence="1">
    <location>
        <begin position="522"/>
        <end position="541"/>
    </location>
</feature>
<protein>
    <submittedName>
        <fullName evidence="2">Uncharacterized protein</fullName>
    </submittedName>
</protein>
<comment type="caution">
    <text evidence="2">The sequence shown here is derived from an EMBL/GenBank/DDBJ whole genome shotgun (WGS) entry which is preliminary data.</text>
</comment>
<sequence length="541" mass="61206">MPTARSRTTRRRVGPVTRGLALERSSQRERERHHRAMKAANLGPAYQPVPQEELEQPTSVLHRAQALANANYPGKRRLTNAYDDRVCKRRNTDSLFSTPWEDSEDDGLEKPAYESLLALSAFHDQSSARSPHNTVEAMGTFSRLPFEIRSEIFKLLLTHWKPISVLKGWSLVYIRDRPNLPVEVLRACRGFYEEGLPALYGDNIFHYKIRDPIRSHRDTNAVIQKVFHEWGYSIPIDKHGHLIRNIEVSIEGNRMHSAEIREGVAKALQKFTSGHGLQQPAQLRRVVLEVPLQCRGELGMATTPFAGIRNMPSADFFKRDSRVFQILERLNCQFIEIIGKAIKVIPIQPSSRWSPLLLPPTETICFRAVIDRRPHLVQQSVDAGAEDPWARDVVAIASRKERFVKSQAKFGLVGFWISCMVLDPDWDLVPGNPFQRYTPPVYQEPQLVFIPTKYRKYKIKAQPSFFEQSIVSGPSRPRRRTVAASPLASLVSGGSIMVSSSISEAETDEDARGYTAIASDSSSDDDDMGSDPYDAEYQEGV</sequence>
<organism evidence="2 3">
    <name type="scientific">Apiospora saccharicola</name>
    <dbReference type="NCBI Taxonomy" id="335842"/>
    <lineage>
        <taxon>Eukaryota</taxon>
        <taxon>Fungi</taxon>
        <taxon>Dikarya</taxon>
        <taxon>Ascomycota</taxon>
        <taxon>Pezizomycotina</taxon>
        <taxon>Sordariomycetes</taxon>
        <taxon>Xylariomycetidae</taxon>
        <taxon>Amphisphaeriales</taxon>
        <taxon>Apiosporaceae</taxon>
        <taxon>Apiospora</taxon>
    </lineage>
</organism>
<dbReference type="Proteomes" id="UP001446871">
    <property type="component" value="Unassembled WGS sequence"/>
</dbReference>
<name>A0ABR1TJV5_9PEZI</name>
<reference evidence="2 3" key="1">
    <citation type="submission" date="2023-01" db="EMBL/GenBank/DDBJ databases">
        <title>Analysis of 21 Apiospora genomes using comparative genomics revels a genus with tremendous synthesis potential of carbohydrate active enzymes and secondary metabolites.</title>
        <authorList>
            <person name="Sorensen T."/>
        </authorList>
    </citation>
    <scope>NUCLEOTIDE SEQUENCE [LARGE SCALE GENOMIC DNA]</scope>
    <source>
        <strain evidence="2 3">CBS 83171</strain>
    </source>
</reference>
<feature type="region of interest" description="Disordered" evidence="1">
    <location>
        <begin position="1"/>
        <end position="48"/>
    </location>
</feature>